<feature type="non-terminal residue" evidence="2">
    <location>
        <position position="1"/>
    </location>
</feature>
<evidence type="ECO:0000256" key="1">
    <source>
        <dbReference type="SAM" id="MobiDB-lite"/>
    </source>
</evidence>
<feature type="compositionally biased region" description="Basic and acidic residues" evidence="1">
    <location>
        <begin position="110"/>
        <end position="126"/>
    </location>
</feature>
<evidence type="ECO:0000313" key="2">
    <source>
        <dbReference type="EMBL" id="SVC56727.1"/>
    </source>
</evidence>
<feature type="region of interest" description="Disordered" evidence="1">
    <location>
        <begin position="19"/>
        <end position="126"/>
    </location>
</feature>
<feature type="compositionally biased region" description="Basic and acidic residues" evidence="1">
    <location>
        <begin position="80"/>
        <end position="102"/>
    </location>
</feature>
<feature type="non-terminal residue" evidence="2">
    <location>
        <position position="372"/>
    </location>
</feature>
<dbReference type="EMBL" id="UINC01098305">
    <property type="protein sequence ID" value="SVC56727.1"/>
    <property type="molecule type" value="Genomic_DNA"/>
</dbReference>
<organism evidence="2">
    <name type="scientific">marine metagenome</name>
    <dbReference type="NCBI Taxonomy" id="408172"/>
    <lineage>
        <taxon>unclassified sequences</taxon>
        <taxon>metagenomes</taxon>
        <taxon>ecological metagenomes</taxon>
    </lineage>
</organism>
<protein>
    <submittedName>
        <fullName evidence="2">Uncharacterized protein</fullName>
    </submittedName>
</protein>
<sequence length="372" mass="42316">ENEIDIEAQENETVVEVIENTDPTEDDQTTTADNPLLASLLKAKGKPVGPIPQEETPQPPQEKKSGDTGGQPATDVIRIIADRRRGGDRRTTTERRKGPERRVKQKRKISGGEKRSGQERRKGIEKRVLADRRKAIDRRLEAEKKKVKKPKAAAPVKTVIDKKESTKLIESMQMNLNGLNQAMTFIHTGDNVTFLQANRKKDSFEIQQTRIYDLPYQYNGHAIKTLPDLIKHVYSNYVDPKKTRSQYLAFYSTRYNYEMTFVATPEGNKKEFKEYLFYNLTKSYNLKLDEAIVDWSLNDKYEKSAVVCYSAAGPTIKNDYENLVSAGIQPRYSTAMPKILHNIYNFGAGSSGSGNALIIYMDERRTNLALIQ</sequence>
<gene>
    <name evidence="2" type="ORF">METZ01_LOCUS309581</name>
</gene>
<proteinExistence type="predicted"/>
<dbReference type="AlphaFoldDB" id="A0A382N927"/>
<reference evidence="2" key="1">
    <citation type="submission" date="2018-05" db="EMBL/GenBank/DDBJ databases">
        <authorList>
            <person name="Lanie J.A."/>
            <person name="Ng W.-L."/>
            <person name="Kazmierczak K.M."/>
            <person name="Andrzejewski T.M."/>
            <person name="Davidsen T.M."/>
            <person name="Wayne K.J."/>
            <person name="Tettelin H."/>
            <person name="Glass J.I."/>
            <person name="Rusch D."/>
            <person name="Podicherti R."/>
            <person name="Tsui H.-C.T."/>
            <person name="Winkler M.E."/>
        </authorList>
    </citation>
    <scope>NUCLEOTIDE SEQUENCE</scope>
</reference>
<name>A0A382N927_9ZZZZ</name>
<accession>A0A382N927</accession>